<accession>F0SLZ5</accession>
<dbReference type="OrthoDB" id="9797162at2"/>
<dbReference type="Gene3D" id="1.25.40.290">
    <property type="entry name" value="ARM repeat domains"/>
    <property type="match status" value="1"/>
</dbReference>
<organism evidence="1 2">
    <name type="scientific">Rubinisphaera brasiliensis (strain ATCC 49424 / DSM 5305 / JCM 21570 / IAM 15109 / NBRC 103401 / IFAM 1448)</name>
    <name type="common">Planctomyces brasiliensis</name>
    <dbReference type="NCBI Taxonomy" id="756272"/>
    <lineage>
        <taxon>Bacteria</taxon>
        <taxon>Pseudomonadati</taxon>
        <taxon>Planctomycetota</taxon>
        <taxon>Planctomycetia</taxon>
        <taxon>Planctomycetales</taxon>
        <taxon>Planctomycetaceae</taxon>
        <taxon>Rubinisphaera</taxon>
    </lineage>
</organism>
<dbReference type="InterPro" id="IPR016024">
    <property type="entry name" value="ARM-type_fold"/>
</dbReference>
<dbReference type="RefSeq" id="WP_013628644.1">
    <property type="nucleotide sequence ID" value="NC_015174.1"/>
</dbReference>
<dbReference type="AlphaFoldDB" id="F0SLZ5"/>
<name>F0SLZ5_RUBBR</name>
<protein>
    <submittedName>
        <fullName evidence="1">DNA alkylation repair enzyme</fullName>
    </submittedName>
</protein>
<dbReference type="Proteomes" id="UP000006860">
    <property type="component" value="Chromosome"/>
</dbReference>
<dbReference type="HOGENOM" id="CLU_064289_0_0_0"/>
<dbReference type="EMBL" id="CP002546">
    <property type="protein sequence ID" value="ADY59920.1"/>
    <property type="molecule type" value="Genomic_DNA"/>
</dbReference>
<keyword evidence="2" id="KW-1185">Reference proteome</keyword>
<dbReference type="eggNOG" id="COG4335">
    <property type="taxonomic scope" value="Bacteria"/>
</dbReference>
<evidence type="ECO:0000313" key="1">
    <source>
        <dbReference type="EMBL" id="ADY59920.1"/>
    </source>
</evidence>
<evidence type="ECO:0000313" key="2">
    <source>
        <dbReference type="Proteomes" id="UP000006860"/>
    </source>
</evidence>
<dbReference type="SUPFAM" id="SSF48371">
    <property type="entry name" value="ARM repeat"/>
    <property type="match status" value="1"/>
</dbReference>
<dbReference type="STRING" id="756272.Plabr_2318"/>
<sequence length="369" mass="42228">MAEPLKNHFGPDIFERLADQLRKKHRRFPRDRFVAACSNGYDELELLPRARHIAACLQEHLPGEYPEAIELLVSTLGPPLEKTENNGMAPFFYLPHTLFVREFGLDYFEESMQAQYELTQRFSAEFSIRPFLEQHTKATLKRLKAWTTDPSVHVRRLVSEGTRPRLPWAGRLRAFQKDPSPVLPLLDKLKDDSEIYVRRSVANHLNDISKDHPELACEVASRWNKRANENRRWVVQHGLRSLVKQGFPAAFTVLGYAPADSLTVTELTVEPEPPRIGESAAIRIHLQNESNQTVAAIVDFGIDYRKANGGSQPKVFKLKNCELKPGEELTLSKTVSFRQMTTRTHYPGHHRVFVLVNGTEVADREFTVQ</sequence>
<proteinExistence type="predicted"/>
<reference evidence="2" key="1">
    <citation type="submission" date="2011-02" db="EMBL/GenBank/DDBJ databases">
        <title>The complete genome of Planctomyces brasiliensis DSM 5305.</title>
        <authorList>
            <person name="Lucas S."/>
            <person name="Copeland A."/>
            <person name="Lapidus A."/>
            <person name="Bruce D."/>
            <person name="Goodwin L."/>
            <person name="Pitluck S."/>
            <person name="Kyrpides N."/>
            <person name="Mavromatis K."/>
            <person name="Pagani I."/>
            <person name="Ivanova N."/>
            <person name="Ovchinnikova G."/>
            <person name="Lu M."/>
            <person name="Detter J.C."/>
            <person name="Han C."/>
            <person name="Land M."/>
            <person name="Hauser L."/>
            <person name="Markowitz V."/>
            <person name="Cheng J.-F."/>
            <person name="Hugenholtz P."/>
            <person name="Woyke T."/>
            <person name="Wu D."/>
            <person name="Tindall B."/>
            <person name="Pomrenke H.G."/>
            <person name="Brambilla E."/>
            <person name="Klenk H.-P."/>
            <person name="Eisen J.A."/>
        </authorList>
    </citation>
    <scope>NUCLEOTIDE SEQUENCE [LARGE SCALE GENOMIC DNA]</scope>
    <source>
        <strain evidence="2">ATCC 49424 / DSM 5305 / JCM 21570 / NBRC 103401 / IFAM 1448</strain>
    </source>
</reference>
<gene>
    <name evidence="1" type="ordered locus">Plabr_2318</name>
</gene>
<dbReference type="KEGG" id="pbs:Plabr_2318"/>